<keyword evidence="3 6" id="KW-1133">Transmembrane helix</keyword>
<comment type="subcellular location">
    <subcellularLocation>
        <location evidence="1">Membrane</location>
        <topology evidence="1">Multi-pass membrane protein</topology>
    </subcellularLocation>
</comment>
<keyword evidence="8" id="KW-1185">Reference proteome</keyword>
<feature type="transmembrane region" description="Helical" evidence="6">
    <location>
        <begin position="440"/>
        <end position="460"/>
    </location>
</feature>
<evidence type="ECO:0000256" key="1">
    <source>
        <dbReference type="ARBA" id="ARBA00004141"/>
    </source>
</evidence>
<evidence type="ECO:0000256" key="5">
    <source>
        <dbReference type="SAM" id="MobiDB-lite"/>
    </source>
</evidence>
<dbReference type="InterPro" id="IPR036259">
    <property type="entry name" value="MFS_trans_sf"/>
</dbReference>
<dbReference type="Gene3D" id="1.20.1250.20">
    <property type="entry name" value="MFS general substrate transporter like domains"/>
    <property type="match status" value="1"/>
</dbReference>
<feature type="region of interest" description="Disordered" evidence="5">
    <location>
        <begin position="466"/>
        <end position="535"/>
    </location>
</feature>
<dbReference type="AlphaFoldDB" id="A0AAW1RQ76"/>
<feature type="transmembrane region" description="Helical" evidence="6">
    <location>
        <begin position="188"/>
        <end position="209"/>
    </location>
</feature>
<comment type="caution">
    <text evidence="7">The sequence shown here is derived from an EMBL/GenBank/DDBJ whole genome shotgun (WGS) entry which is preliminary data.</text>
</comment>
<feature type="transmembrane region" description="Helical" evidence="6">
    <location>
        <begin position="37"/>
        <end position="59"/>
    </location>
</feature>
<keyword evidence="4 6" id="KW-0472">Membrane</keyword>
<dbReference type="InterPro" id="IPR011701">
    <property type="entry name" value="MFS"/>
</dbReference>
<feature type="transmembrane region" description="Helical" evidence="6">
    <location>
        <begin position="369"/>
        <end position="386"/>
    </location>
</feature>
<dbReference type="PANTHER" id="PTHR23507">
    <property type="entry name" value="ZGC:174356"/>
    <property type="match status" value="1"/>
</dbReference>
<feature type="transmembrane region" description="Helical" evidence="6">
    <location>
        <begin position="277"/>
        <end position="303"/>
    </location>
</feature>
<evidence type="ECO:0000313" key="7">
    <source>
        <dbReference type="EMBL" id="KAK9835906.1"/>
    </source>
</evidence>
<accession>A0AAW1RQ76</accession>
<dbReference type="Pfam" id="PF07690">
    <property type="entry name" value="MFS_1"/>
    <property type="match status" value="1"/>
</dbReference>
<feature type="transmembrane region" description="Helical" evidence="6">
    <location>
        <begin position="128"/>
        <end position="148"/>
    </location>
</feature>
<feature type="compositionally biased region" description="Basic and acidic residues" evidence="5">
    <location>
        <begin position="504"/>
        <end position="515"/>
    </location>
</feature>
<feature type="transmembrane region" description="Helical" evidence="6">
    <location>
        <begin position="154"/>
        <end position="176"/>
    </location>
</feature>
<dbReference type="SUPFAM" id="SSF103473">
    <property type="entry name" value="MFS general substrate transporter"/>
    <property type="match status" value="1"/>
</dbReference>
<proteinExistence type="predicted"/>
<protein>
    <recommendedName>
        <fullName evidence="9">Major facilitator superfamily (MFS) profile domain-containing protein</fullName>
    </recommendedName>
</protein>
<sequence>MVVPRPTNIPQPEEDGPLAAPKVGVWREVWESQCWRVFPIMLMYIGSLIILSPVTPTLLTNFFASRGQKFQIHCEDFSVQESPEQCRDAHASVVIWQSWSSFVANSLICFLLAPLVGHWSDTIGRKPFLILAYLTACGPALVVLLHLTTGLSLYFYYFANALNGAFSSMAICLAFIADRISPDNRAAAFGMLMCSFSVAALIGPSLGGILKPLHSAYVCVGGIAFCTVCVILFIPETLTEAAKEAGRRKEMAVSEGKKPNYMLTHWRALKILGRSQLFIRLTLCVMISGVVAEGIFDLLIQYLQLKVGFNIQDQATFFVVWGWSGLFVQGLLLRFILKALGEVGVLIAGLTASMGQMVLLAFVPDKRSAFGICAIGALGGVSFPAISSIKANNVAEHEQGQIQGALYGARALAQGLGPFAFAAMFAAFSRSDSPLPYFPGAPFLLGAAMMCVGIAVAATIDLKAGEGRHRSDDGGDVGLAATGHGQQDGQSPRCGRQQRSSDPAAERELDLEASRSQEVTDSLLIRSRSGQRPQR</sequence>
<feature type="transmembrane region" description="Helical" evidence="6">
    <location>
        <begin position="99"/>
        <end position="116"/>
    </location>
</feature>
<evidence type="ECO:0000256" key="2">
    <source>
        <dbReference type="ARBA" id="ARBA00022692"/>
    </source>
</evidence>
<gene>
    <name evidence="7" type="ORF">WJX74_010672</name>
</gene>
<keyword evidence="2 6" id="KW-0812">Transmembrane</keyword>
<dbReference type="Proteomes" id="UP001438707">
    <property type="component" value="Unassembled WGS sequence"/>
</dbReference>
<feature type="transmembrane region" description="Helical" evidence="6">
    <location>
        <begin position="215"/>
        <end position="234"/>
    </location>
</feature>
<reference evidence="7 8" key="1">
    <citation type="journal article" date="2024" name="Nat. Commun.">
        <title>Phylogenomics reveals the evolutionary origins of lichenization in chlorophyte algae.</title>
        <authorList>
            <person name="Puginier C."/>
            <person name="Libourel C."/>
            <person name="Otte J."/>
            <person name="Skaloud P."/>
            <person name="Haon M."/>
            <person name="Grisel S."/>
            <person name="Petersen M."/>
            <person name="Berrin J.G."/>
            <person name="Delaux P.M."/>
            <person name="Dal Grande F."/>
            <person name="Keller J."/>
        </authorList>
    </citation>
    <scope>NUCLEOTIDE SEQUENCE [LARGE SCALE GENOMIC DNA]</scope>
    <source>
        <strain evidence="7 8">SAG 2145</strain>
    </source>
</reference>
<dbReference type="GO" id="GO:0016020">
    <property type="term" value="C:membrane"/>
    <property type="evidence" value="ECO:0007669"/>
    <property type="project" value="UniProtKB-SubCell"/>
</dbReference>
<name>A0AAW1RQ76_9CHLO</name>
<dbReference type="EMBL" id="JALJOS010000008">
    <property type="protein sequence ID" value="KAK9835906.1"/>
    <property type="molecule type" value="Genomic_DNA"/>
</dbReference>
<dbReference type="PANTHER" id="PTHR23507:SF1">
    <property type="entry name" value="FI18259P1-RELATED"/>
    <property type="match status" value="1"/>
</dbReference>
<evidence type="ECO:0000256" key="6">
    <source>
        <dbReference type="SAM" id="Phobius"/>
    </source>
</evidence>
<evidence type="ECO:0000256" key="3">
    <source>
        <dbReference type="ARBA" id="ARBA00022989"/>
    </source>
</evidence>
<evidence type="ECO:0008006" key="9">
    <source>
        <dbReference type="Google" id="ProtNLM"/>
    </source>
</evidence>
<feature type="transmembrane region" description="Helical" evidence="6">
    <location>
        <begin position="407"/>
        <end position="428"/>
    </location>
</feature>
<feature type="transmembrane region" description="Helical" evidence="6">
    <location>
        <begin position="315"/>
        <end position="336"/>
    </location>
</feature>
<evidence type="ECO:0000313" key="8">
    <source>
        <dbReference type="Proteomes" id="UP001438707"/>
    </source>
</evidence>
<dbReference type="GO" id="GO:0022857">
    <property type="term" value="F:transmembrane transporter activity"/>
    <property type="evidence" value="ECO:0007669"/>
    <property type="project" value="InterPro"/>
</dbReference>
<evidence type="ECO:0000256" key="4">
    <source>
        <dbReference type="ARBA" id="ARBA00023136"/>
    </source>
</evidence>
<feature type="transmembrane region" description="Helical" evidence="6">
    <location>
        <begin position="343"/>
        <end position="363"/>
    </location>
</feature>
<organism evidence="7 8">
    <name type="scientific">Apatococcus lobatus</name>
    <dbReference type="NCBI Taxonomy" id="904363"/>
    <lineage>
        <taxon>Eukaryota</taxon>
        <taxon>Viridiplantae</taxon>
        <taxon>Chlorophyta</taxon>
        <taxon>core chlorophytes</taxon>
        <taxon>Trebouxiophyceae</taxon>
        <taxon>Chlorellales</taxon>
        <taxon>Chlorellaceae</taxon>
        <taxon>Apatococcus</taxon>
    </lineage>
</organism>